<keyword evidence="10" id="KW-0862">Zinc</keyword>
<comment type="similarity">
    <text evidence="3">Belongs to the pex2/pex10/pex12 family.</text>
</comment>
<dbReference type="InterPro" id="IPR006845">
    <property type="entry name" value="Pex_N"/>
</dbReference>
<dbReference type="Pfam" id="PF04757">
    <property type="entry name" value="Pex2_Pex12"/>
    <property type="match status" value="1"/>
</dbReference>
<evidence type="ECO:0000256" key="11">
    <source>
        <dbReference type="ARBA" id="ARBA00022927"/>
    </source>
</evidence>
<evidence type="ECO:0000256" key="18">
    <source>
        <dbReference type="SAM" id="MobiDB-lite"/>
    </source>
</evidence>
<accession>A0A1A6A5C7</accession>
<feature type="domain" description="Pex N-terminal" evidence="19">
    <location>
        <begin position="48"/>
        <end position="240"/>
    </location>
</feature>
<dbReference type="VEuPathDB" id="FungiDB:I303_04586"/>
<reference evidence="20" key="1">
    <citation type="submission" date="2013-07" db="EMBL/GenBank/DDBJ databases">
        <title>The Genome Sequence of Cryptococcus dejecticola CBS10117.</title>
        <authorList>
            <consortium name="The Broad Institute Genome Sequencing Platform"/>
            <person name="Cuomo C."/>
            <person name="Litvintseva A."/>
            <person name="Chen Y."/>
            <person name="Heitman J."/>
            <person name="Sun S."/>
            <person name="Springer D."/>
            <person name="Dromer F."/>
            <person name="Young S.K."/>
            <person name="Zeng Q."/>
            <person name="Gargeya S."/>
            <person name="Fitzgerald M."/>
            <person name="Abouelleil A."/>
            <person name="Alvarado L."/>
            <person name="Berlin A.M."/>
            <person name="Chapman S.B."/>
            <person name="Dewar J."/>
            <person name="Goldberg J."/>
            <person name="Griggs A."/>
            <person name="Gujja S."/>
            <person name="Hansen M."/>
            <person name="Howarth C."/>
            <person name="Imamovic A."/>
            <person name="Larimer J."/>
            <person name="McCowan C."/>
            <person name="Murphy C."/>
            <person name="Pearson M."/>
            <person name="Priest M."/>
            <person name="Roberts A."/>
            <person name="Saif S."/>
            <person name="Shea T."/>
            <person name="Sykes S."/>
            <person name="Wortman J."/>
            <person name="Nusbaum C."/>
            <person name="Birren B."/>
        </authorList>
    </citation>
    <scope>NUCLEOTIDE SEQUENCE [LARGE SCALE GENOMIC DNA]</scope>
    <source>
        <strain evidence="20">CBS 10117</strain>
    </source>
</reference>
<gene>
    <name evidence="20" type="ORF">I303_04586</name>
</gene>
<dbReference type="GO" id="GO:0008270">
    <property type="term" value="F:zinc ion binding"/>
    <property type="evidence" value="ECO:0007669"/>
    <property type="project" value="UniProtKB-KW"/>
</dbReference>
<dbReference type="InterPro" id="IPR025654">
    <property type="entry name" value="PEX2/10"/>
</dbReference>
<keyword evidence="12" id="KW-1133">Transmembrane helix</keyword>
<name>A0A1A6A5C7_9TREE</name>
<dbReference type="GO" id="GO:0005778">
    <property type="term" value="C:peroxisomal membrane"/>
    <property type="evidence" value="ECO:0007669"/>
    <property type="project" value="UniProtKB-SubCell"/>
</dbReference>
<keyword evidence="4" id="KW-0813">Transport</keyword>
<dbReference type="EC" id="2.3.2.36" evidence="17"/>
<feature type="compositionally biased region" description="Low complexity" evidence="18">
    <location>
        <begin position="12"/>
        <end position="24"/>
    </location>
</feature>
<dbReference type="EMBL" id="KI894031">
    <property type="protein sequence ID" value="OBR85253.1"/>
    <property type="molecule type" value="Genomic_DNA"/>
</dbReference>
<evidence type="ECO:0000256" key="15">
    <source>
        <dbReference type="ARBA" id="ARBA00032511"/>
    </source>
</evidence>
<feature type="compositionally biased region" description="Basic and acidic residues" evidence="18">
    <location>
        <begin position="404"/>
        <end position="416"/>
    </location>
</feature>
<evidence type="ECO:0000256" key="16">
    <source>
        <dbReference type="ARBA" id="ARBA00034438"/>
    </source>
</evidence>
<keyword evidence="7" id="KW-0479">Metal-binding</keyword>
<keyword evidence="8" id="KW-0863">Zinc-finger</keyword>
<dbReference type="PANTHER" id="PTHR48178">
    <property type="entry name" value="PEROXISOME BIOGENESIS FACTOR 2"/>
    <property type="match status" value="1"/>
</dbReference>
<evidence type="ECO:0000259" key="19">
    <source>
        <dbReference type="Pfam" id="PF04757"/>
    </source>
</evidence>
<evidence type="ECO:0000256" key="1">
    <source>
        <dbReference type="ARBA" id="ARBA00004585"/>
    </source>
</evidence>
<sequence length="451" mass="50419">MVPPQRIVYPGESPSESSSSPSSSMVSTMRSIPPNAPKVNQIDSDDLDSALVEMMSDNLSNSLANFKLAFSMGLRPELELVIQLIIFRFGIWSSINASPGLKMQNMKMISSKTGNRKLASKILLLYLLLHPPMFPKYFIKRIREYALSKQWSDLPNHDTRKKVWKAIGRLENLSRIWELVGWLSFLYDGKYPSLLMRILRLRLIPAKPHLARMVGYEFMNRQLVWGTFTEFLIFAIPLLPPLPSYLNPTAHLNSLKSIFSPPTRIDYSSIGMTSLLNGHAPNDDAQRHRGIYADLPLSTCPICHSRNITAPVPLSSSAQGSGLNLPPIEGASGFEHEADAEENRIFVPAQTDCKGGCRWCYYCIGQELYNHHERQKANGNGNGKAKKRVDAQRAGQVVHGRLKGGKDRAGKAKEQASEGEEEDEVKWECLRCGDGVTRAWRVGAEDVDALV</sequence>
<dbReference type="AlphaFoldDB" id="A0A1A6A5C7"/>
<evidence type="ECO:0000256" key="13">
    <source>
        <dbReference type="ARBA" id="ARBA00023136"/>
    </source>
</evidence>
<evidence type="ECO:0000256" key="10">
    <source>
        <dbReference type="ARBA" id="ARBA00022833"/>
    </source>
</evidence>
<protein>
    <recommendedName>
        <fullName evidence="17">RING-type E3 ubiquitin transferase (cysteine targeting)</fullName>
        <ecNumber evidence="17">2.3.2.36</ecNumber>
    </recommendedName>
    <alternativeName>
        <fullName evidence="15">Peroxin-2</fullName>
    </alternativeName>
</protein>
<evidence type="ECO:0000256" key="9">
    <source>
        <dbReference type="ARBA" id="ARBA00022786"/>
    </source>
</evidence>
<feature type="region of interest" description="Disordered" evidence="18">
    <location>
        <begin position="400"/>
        <end position="422"/>
    </location>
</feature>
<keyword evidence="9" id="KW-0833">Ubl conjugation pathway</keyword>
<evidence type="ECO:0000256" key="8">
    <source>
        <dbReference type="ARBA" id="ARBA00022771"/>
    </source>
</evidence>
<evidence type="ECO:0000256" key="4">
    <source>
        <dbReference type="ARBA" id="ARBA00022448"/>
    </source>
</evidence>
<keyword evidence="11" id="KW-0653">Protein transport</keyword>
<evidence type="ECO:0000256" key="7">
    <source>
        <dbReference type="ARBA" id="ARBA00022723"/>
    </source>
</evidence>
<dbReference type="GO" id="GO:0061630">
    <property type="term" value="F:ubiquitin protein ligase activity"/>
    <property type="evidence" value="ECO:0007669"/>
    <property type="project" value="UniProtKB-EC"/>
</dbReference>
<comment type="subcellular location">
    <subcellularLocation>
        <location evidence="1">Peroxisome membrane</location>
        <topology evidence="1">Multi-pass membrane protein</topology>
    </subcellularLocation>
</comment>
<evidence type="ECO:0000256" key="12">
    <source>
        <dbReference type="ARBA" id="ARBA00022989"/>
    </source>
</evidence>
<feature type="region of interest" description="Disordered" evidence="18">
    <location>
        <begin position="1"/>
        <end position="41"/>
    </location>
</feature>
<keyword evidence="5" id="KW-0808">Transferase</keyword>
<evidence type="ECO:0000256" key="3">
    <source>
        <dbReference type="ARBA" id="ARBA00008704"/>
    </source>
</evidence>
<proteinExistence type="inferred from homology"/>
<comment type="pathway">
    <text evidence="2">Protein modification; protein ubiquitination.</text>
</comment>
<dbReference type="OrthoDB" id="1701437at2759"/>
<keyword evidence="13" id="KW-0472">Membrane</keyword>
<keyword evidence="6" id="KW-0812">Transmembrane</keyword>
<dbReference type="STRING" id="1296121.A0A1A6A5C7"/>
<keyword evidence="14" id="KW-0576">Peroxisome</keyword>
<dbReference type="GO" id="GO:0016567">
    <property type="term" value="P:protein ubiquitination"/>
    <property type="evidence" value="ECO:0007669"/>
    <property type="project" value="UniProtKB-ARBA"/>
</dbReference>
<evidence type="ECO:0000256" key="6">
    <source>
        <dbReference type="ARBA" id="ARBA00022692"/>
    </source>
</evidence>
<comment type="catalytic activity">
    <reaction evidence="16">
        <text>[E2 ubiquitin-conjugating enzyme]-S-ubiquitinyl-L-cysteine + [acceptor protein]-L-cysteine = [E2 ubiquitin-conjugating enzyme]-L-cysteine + [acceptor protein]-S-ubiquitinyl-L-cysteine.</text>
        <dbReference type="EC" id="2.3.2.36"/>
    </reaction>
</comment>
<dbReference type="PANTHER" id="PTHR48178:SF1">
    <property type="entry name" value="PEROXISOME BIOGENESIS FACTOR 2"/>
    <property type="match status" value="1"/>
</dbReference>
<evidence type="ECO:0000256" key="2">
    <source>
        <dbReference type="ARBA" id="ARBA00004906"/>
    </source>
</evidence>
<dbReference type="GO" id="GO:0016562">
    <property type="term" value="P:protein import into peroxisome matrix, receptor recycling"/>
    <property type="evidence" value="ECO:0007669"/>
    <property type="project" value="UniProtKB-ARBA"/>
</dbReference>
<evidence type="ECO:0000256" key="5">
    <source>
        <dbReference type="ARBA" id="ARBA00022679"/>
    </source>
</evidence>
<evidence type="ECO:0000313" key="20">
    <source>
        <dbReference type="EMBL" id="OBR85253.1"/>
    </source>
</evidence>
<organism evidence="20">
    <name type="scientific">Kwoniella dejecticola CBS 10117</name>
    <dbReference type="NCBI Taxonomy" id="1296121"/>
    <lineage>
        <taxon>Eukaryota</taxon>
        <taxon>Fungi</taxon>
        <taxon>Dikarya</taxon>
        <taxon>Basidiomycota</taxon>
        <taxon>Agaricomycotina</taxon>
        <taxon>Tremellomycetes</taxon>
        <taxon>Tremellales</taxon>
        <taxon>Cryptococcaceae</taxon>
        <taxon>Kwoniella</taxon>
    </lineage>
</organism>
<evidence type="ECO:0000256" key="14">
    <source>
        <dbReference type="ARBA" id="ARBA00023140"/>
    </source>
</evidence>
<evidence type="ECO:0000256" key="17">
    <source>
        <dbReference type="ARBA" id="ARBA00034523"/>
    </source>
</evidence>